<accession>A0A6B0RZX0</accession>
<feature type="domain" description="ARID" evidence="10">
    <location>
        <begin position="117"/>
        <end position="209"/>
    </location>
</feature>
<feature type="domain" description="REKLES" evidence="11">
    <location>
        <begin position="266"/>
        <end position="349"/>
    </location>
</feature>
<comment type="subcellular location">
    <subcellularLocation>
        <location evidence="1 8">Nucleus</location>
    </subcellularLocation>
</comment>
<evidence type="ECO:0000256" key="6">
    <source>
        <dbReference type="ARBA" id="ARBA00058617"/>
    </source>
</evidence>
<comment type="function">
    <text evidence="6">Transcription factor involved in monocyte-to-macrophage differentiation. Forms a complex with NPM1 to translocate to the nucleus, acting as a transcription factor that promotes the expression of the genes involved in macrophage differentiation, such as STAT3, STAT1 and JUNB.</text>
</comment>
<dbReference type="EMBL" id="VBQZ03000094">
    <property type="protein sequence ID" value="MXQ93524.1"/>
    <property type="molecule type" value="Genomic_DNA"/>
</dbReference>
<dbReference type="GO" id="GO:0006357">
    <property type="term" value="P:regulation of transcription by RNA polymerase II"/>
    <property type="evidence" value="ECO:0007669"/>
    <property type="project" value="InterPro"/>
</dbReference>
<dbReference type="SUPFAM" id="SSF46774">
    <property type="entry name" value="ARID-like"/>
    <property type="match status" value="1"/>
</dbReference>
<evidence type="ECO:0000256" key="9">
    <source>
        <dbReference type="SAM" id="MobiDB-lite"/>
    </source>
</evidence>
<dbReference type="InterPro" id="IPR023334">
    <property type="entry name" value="REKLES_domain"/>
</dbReference>
<keyword evidence="4" id="KW-0804">Transcription</keyword>
<dbReference type="SMART" id="SM00501">
    <property type="entry name" value="BRIGHT"/>
    <property type="match status" value="1"/>
</dbReference>
<feature type="compositionally biased region" description="Acidic residues" evidence="9">
    <location>
        <begin position="55"/>
        <end position="77"/>
    </location>
</feature>
<feature type="compositionally biased region" description="Pro residues" evidence="9">
    <location>
        <begin position="19"/>
        <end position="37"/>
    </location>
</feature>
<evidence type="ECO:0000259" key="10">
    <source>
        <dbReference type="PROSITE" id="PS51011"/>
    </source>
</evidence>
<dbReference type="Gene3D" id="1.10.150.60">
    <property type="entry name" value="ARID DNA-binding domain"/>
    <property type="match status" value="1"/>
</dbReference>
<evidence type="ECO:0000256" key="5">
    <source>
        <dbReference type="ARBA" id="ARBA00023242"/>
    </source>
</evidence>
<evidence type="ECO:0000256" key="2">
    <source>
        <dbReference type="ARBA" id="ARBA00023015"/>
    </source>
</evidence>
<evidence type="ECO:0000256" key="1">
    <source>
        <dbReference type="ARBA" id="ARBA00004123"/>
    </source>
</evidence>
<gene>
    <name evidence="12" type="ORF">E5288_WYG001852</name>
</gene>
<dbReference type="GO" id="GO:0005634">
    <property type="term" value="C:nucleus"/>
    <property type="evidence" value="ECO:0007669"/>
    <property type="project" value="UniProtKB-SubCell"/>
</dbReference>
<organism evidence="12 13">
    <name type="scientific">Bos mutus</name>
    <name type="common">wild yak</name>
    <dbReference type="NCBI Taxonomy" id="72004"/>
    <lineage>
        <taxon>Eukaryota</taxon>
        <taxon>Metazoa</taxon>
        <taxon>Chordata</taxon>
        <taxon>Craniata</taxon>
        <taxon>Vertebrata</taxon>
        <taxon>Euteleostomi</taxon>
        <taxon>Mammalia</taxon>
        <taxon>Eutheria</taxon>
        <taxon>Laurasiatheria</taxon>
        <taxon>Artiodactyla</taxon>
        <taxon>Ruminantia</taxon>
        <taxon>Pecora</taxon>
        <taxon>Bovidae</taxon>
        <taxon>Bovinae</taxon>
        <taxon>Bos</taxon>
    </lineage>
</organism>
<dbReference type="GO" id="GO:0003677">
    <property type="term" value="F:DNA binding"/>
    <property type="evidence" value="ECO:0007669"/>
    <property type="project" value="UniProtKB-UniRule"/>
</dbReference>
<sequence>MEALQRQQAARLAQGVGPLAPPHPPPPPPPAAPPGPSFPGSHTLEAPEKGLGEVGAEEEEDGQDEEEEEAGAEDEAAEESRPGTRGSSSPSSQPPGPHPHEWTYEEQFKQLYELDADPKRKEFLDDLFSFMQKRGTPVNRVPIMAKQVLDLYALFRLVTAKGGLVEVINRKVWREVTRGLSLPTTITSAAFTLRTQYMKYLYPYECETRALSSPGELQAAIDSNRREGRRQAYTAAPLFGLAGQPPRGTPEESRIPTPRLALPVSLAFGPAREKVAPEEPPEKRAVLMGPMDLPRHSAPPSFLPRGKVPLREERLDGPLSLAGTGISSINMALEINGVVYTGMGPVGCF</sequence>
<keyword evidence="2 8" id="KW-0805">Transcription regulation</keyword>
<comment type="caution">
    <text evidence="12">The sequence shown here is derived from an EMBL/GenBank/DDBJ whole genome shotgun (WGS) entry which is preliminary data.</text>
</comment>
<keyword evidence="13" id="KW-1185">Reference proteome</keyword>
<evidence type="ECO:0000313" key="12">
    <source>
        <dbReference type="EMBL" id="MXQ93524.1"/>
    </source>
</evidence>
<reference evidence="12" key="1">
    <citation type="submission" date="2019-10" db="EMBL/GenBank/DDBJ databases">
        <title>The sequence and de novo assembly of the wild yak genome.</title>
        <authorList>
            <person name="Liu Y."/>
        </authorList>
    </citation>
    <scope>NUCLEOTIDE SEQUENCE [LARGE SCALE GENOMIC DNA]</scope>
    <source>
        <strain evidence="12">WY2019</strain>
    </source>
</reference>
<dbReference type="Pfam" id="PF01388">
    <property type="entry name" value="ARID"/>
    <property type="match status" value="1"/>
</dbReference>
<dbReference type="Proteomes" id="UP000322234">
    <property type="component" value="Unassembled WGS sequence"/>
</dbReference>
<keyword evidence="3 8" id="KW-0238">DNA-binding</keyword>
<dbReference type="SMART" id="SM01014">
    <property type="entry name" value="ARID"/>
    <property type="match status" value="1"/>
</dbReference>
<evidence type="ECO:0000256" key="3">
    <source>
        <dbReference type="ARBA" id="ARBA00023125"/>
    </source>
</evidence>
<dbReference type="PANTHER" id="PTHR15348">
    <property type="entry name" value="AT-RICH INTERACTIVE DOMAIN-CONTAINING PROTEIN ARID DOMAIN- CONTAINING PROTEIN DEAD RINGER PROTEIN B-CELL REGULATOR OF IGH TRANSCRIPTION BRIGHT"/>
    <property type="match status" value="1"/>
</dbReference>
<name>A0A6B0RZX0_9CETA</name>
<dbReference type="InterPro" id="IPR036431">
    <property type="entry name" value="ARID_dom_sf"/>
</dbReference>
<dbReference type="PROSITE" id="PS51011">
    <property type="entry name" value="ARID"/>
    <property type="match status" value="1"/>
</dbReference>
<keyword evidence="5 8" id="KW-0539">Nucleus</keyword>
<dbReference type="AlphaFoldDB" id="A0A6B0RZX0"/>
<feature type="region of interest" description="Disordered" evidence="9">
    <location>
        <begin position="1"/>
        <end position="101"/>
    </location>
</feature>
<comment type="subunit">
    <text evidence="7">Interacts (via REKLES DOMAIN) with NPM1; the interaction mediates ARID3C nuclear shuttling.</text>
</comment>
<comment type="subunit">
    <text evidence="8">Homodimer.</text>
</comment>
<dbReference type="PROSITE" id="PS51486">
    <property type="entry name" value="REKLES"/>
    <property type="match status" value="1"/>
</dbReference>
<proteinExistence type="predicted"/>
<feature type="compositionally biased region" description="Low complexity" evidence="9">
    <location>
        <begin position="1"/>
        <end position="18"/>
    </location>
</feature>
<evidence type="ECO:0000256" key="8">
    <source>
        <dbReference type="RuleBase" id="RU369100"/>
    </source>
</evidence>
<dbReference type="InterPro" id="IPR001606">
    <property type="entry name" value="ARID_dom"/>
</dbReference>
<evidence type="ECO:0000256" key="7">
    <source>
        <dbReference type="ARBA" id="ARBA00065865"/>
    </source>
</evidence>
<dbReference type="FunFam" id="1.10.150.60:FF:000007">
    <property type="entry name" value="AT-rich interactive domain-containing protein 3C"/>
    <property type="match status" value="1"/>
</dbReference>
<protein>
    <recommendedName>
        <fullName evidence="8">AT-rich interactive domain-containing protein 3</fullName>
        <shortName evidence="8">ARID domain-containing protein</shortName>
    </recommendedName>
</protein>
<dbReference type="InterPro" id="IPR045147">
    <property type="entry name" value="ARI3A/B/C"/>
</dbReference>
<evidence type="ECO:0000313" key="13">
    <source>
        <dbReference type="Proteomes" id="UP000322234"/>
    </source>
</evidence>
<dbReference type="PANTHER" id="PTHR15348:SF2">
    <property type="entry name" value="AT-RICH INTERACTIVE DOMAIN-CONTAINING PROTEIN 3C"/>
    <property type="match status" value="1"/>
</dbReference>
<evidence type="ECO:0000256" key="4">
    <source>
        <dbReference type="ARBA" id="ARBA00023163"/>
    </source>
</evidence>
<evidence type="ECO:0000259" key="11">
    <source>
        <dbReference type="PROSITE" id="PS51486"/>
    </source>
</evidence>